<dbReference type="InterPro" id="IPR016032">
    <property type="entry name" value="Sig_transdc_resp-reg_C-effctor"/>
</dbReference>
<dbReference type="Pfam" id="PF00486">
    <property type="entry name" value="Trans_reg_C"/>
    <property type="match status" value="1"/>
</dbReference>
<dbReference type="SMART" id="SM00448">
    <property type="entry name" value="REC"/>
    <property type="match status" value="1"/>
</dbReference>
<dbReference type="Gene3D" id="1.10.10.10">
    <property type="entry name" value="Winged helix-like DNA-binding domain superfamily/Winged helix DNA-binding domain"/>
    <property type="match status" value="1"/>
</dbReference>
<evidence type="ECO:0000259" key="2">
    <source>
        <dbReference type="PROSITE" id="PS50110"/>
    </source>
</evidence>
<dbReference type="CDD" id="cd00383">
    <property type="entry name" value="trans_reg_C"/>
    <property type="match status" value="1"/>
</dbReference>
<dbReference type="PROSITE" id="PS51755">
    <property type="entry name" value="OMPR_PHOB"/>
    <property type="match status" value="1"/>
</dbReference>
<dbReference type="InterPro" id="IPR036388">
    <property type="entry name" value="WH-like_DNA-bd_sf"/>
</dbReference>
<accession>A0A075FJL7</accession>
<dbReference type="SMART" id="SM00862">
    <property type="entry name" value="Trans_reg_C"/>
    <property type="match status" value="1"/>
</dbReference>
<dbReference type="PANTHER" id="PTHR48111">
    <property type="entry name" value="REGULATOR OF RPOS"/>
    <property type="match status" value="1"/>
</dbReference>
<dbReference type="EMBL" id="KF900345">
    <property type="protein sequence ID" value="AIE91690.1"/>
    <property type="molecule type" value="Genomic_DNA"/>
</dbReference>
<protein>
    <submittedName>
        <fullName evidence="4">Two component transcriptional regulator (BaeR)</fullName>
    </submittedName>
</protein>
<dbReference type="Pfam" id="PF00072">
    <property type="entry name" value="Response_reg"/>
    <property type="match status" value="1"/>
</dbReference>
<evidence type="ECO:0000259" key="3">
    <source>
        <dbReference type="PROSITE" id="PS51755"/>
    </source>
</evidence>
<dbReference type="Gene3D" id="3.40.50.2300">
    <property type="match status" value="1"/>
</dbReference>
<sequence>MRSDNHVLIVEDEEKIAQILVDFFALEGFDSHVLHSGEGVIDEVKKRPPTAVILDRMLPGVDGLTLCKQIRQFSQVPILMLTARVDEIDRLIGLEAGADDYVCKPFSAREVVARIQTILRRTARAPDTEEYTNVLVFKHIEVDIAKFRCSCNGSPVELTPVEFRLLKTIMTNPGVVYSREQLMASGYQDGRVVSNRTIDSHMKNLRHKLTADHLECPIQAVYGVGYKIV</sequence>
<name>A0A075FJL7_9ARCH</name>
<keyword evidence="1" id="KW-0238">DNA-binding</keyword>
<dbReference type="GO" id="GO:0032993">
    <property type="term" value="C:protein-DNA complex"/>
    <property type="evidence" value="ECO:0007669"/>
    <property type="project" value="TreeGrafter"/>
</dbReference>
<evidence type="ECO:0000256" key="1">
    <source>
        <dbReference type="ARBA" id="ARBA00023125"/>
    </source>
</evidence>
<feature type="domain" description="Response regulatory" evidence="2">
    <location>
        <begin position="6"/>
        <end position="119"/>
    </location>
</feature>
<organism evidence="4">
    <name type="scientific">uncultured marine thaumarchaeote AD1000_14_F02</name>
    <dbReference type="NCBI Taxonomy" id="1455892"/>
    <lineage>
        <taxon>Archaea</taxon>
        <taxon>Nitrososphaerota</taxon>
        <taxon>environmental samples</taxon>
    </lineage>
</organism>
<dbReference type="PROSITE" id="PS50110">
    <property type="entry name" value="RESPONSE_REGULATORY"/>
    <property type="match status" value="1"/>
</dbReference>
<dbReference type="GO" id="GO:0005829">
    <property type="term" value="C:cytosol"/>
    <property type="evidence" value="ECO:0007669"/>
    <property type="project" value="TreeGrafter"/>
</dbReference>
<evidence type="ECO:0000313" key="4">
    <source>
        <dbReference type="EMBL" id="AIE91690.1"/>
    </source>
</evidence>
<dbReference type="InterPro" id="IPR039420">
    <property type="entry name" value="WalR-like"/>
</dbReference>
<gene>
    <name evidence="4" type="primary">baeR</name>
</gene>
<proteinExistence type="predicted"/>
<dbReference type="GO" id="GO:0000156">
    <property type="term" value="F:phosphorelay response regulator activity"/>
    <property type="evidence" value="ECO:0007669"/>
    <property type="project" value="TreeGrafter"/>
</dbReference>
<feature type="domain" description="OmpR/PhoB-type" evidence="3">
    <location>
        <begin position="132"/>
        <end position="229"/>
    </location>
</feature>
<dbReference type="AlphaFoldDB" id="A0A075FJL7"/>
<dbReference type="SUPFAM" id="SSF52172">
    <property type="entry name" value="CheY-like"/>
    <property type="match status" value="1"/>
</dbReference>
<dbReference type="Gene3D" id="6.10.250.690">
    <property type="match status" value="1"/>
</dbReference>
<reference evidence="4" key="1">
    <citation type="journal article" date="2014" name="Genome Biol. Evol.">
        <title>Pangenome evidence for extensive interdomain horizontal transfer affecting lineage core and shell genes in uncultured planktonic thaumarchaeota and euryarchaeota.</title>
        <authorList>
            <person name="Deschamps P."/>
            <person name="Zivanovic Y."/>
            <person name="Moreira D."/>
            <person name="Rodriguez-Valera F."/>
            <person name="Lopez-Garcia P."/>
        </authorList>
    </citation>
    <scope>NUCLEOTIDE SEQUENCE</scope>
</reference>
<dbReference type="SUPFAM" id="SSF46894">
    <property type="entry name" value="C-terminal effector domain of the bipartite response regulators"/>
    <property type="match status" value="1"/>
</dbReference>
<dbReference type="GO" id="GO:0000976">
    <property type="term" value="F:transcription cis-regulatory region binding"/>
    <property type="evidence" value="ECO:0007669"/>
    <property type="project" value="TreeGrafter"/>
</dbReference>
<dbReference type="GO" id="GO:0006355">
    <property type="term" value="P:regulation of DNA-templated transcription"/>
    <property type="evidence" value="ECO:0007669"/>
    <property type="project" value="InterPro"/>
</dbReference>
<dbReference type="InterPro" id="IPR001867">
    <property type="entry name" value="OmpR/PhoB-type_DNA-bd"/>
</dbReference>
<dbReference type="InterPro" id="IPR011006">
    <property type="entry name" value="CheY-like_superfamily"/>
</dbReference>
<dbReference type="InterPro" id="IPR001789">
    <property type="entry name" value="Sig_transdc_resp-reg_receiver"/>
</dbReference>
<dbReference type="PANTHER" id="PTHR48111:SF59">
    <property type="entry name" value="TRANSCRIPTIONAL REGULATORY PROTEIN BAER"/>
    <property type="match status" value="1"/>
</dbReference>